<proteinExistence type="predicted"/>
<evidence type="ECO:0000313" key="2">
    <source>
        <dbReference type="EMBL" id="SER02353.1"/>
    </source>
</evidence>
<dbReference type="Gene3D" id="3.40.630.30">
    <property type="match status" value="1"/>
</dbReference>
<protein>
    <submittedName>
        <fullName evidence="2">Acetyltransferase (GNAT) domain-containing protein</fullName>
    </submittedName>
</protein>
<feature type="domain" description="N-acetyltransferase" evidence="1">
    <location>
        <begin position="6"/>
        <end position="149"/>
    </location>
</feature>
<dbReference type="AlphaFoldDB" id="A0A1H9KU80"/>
<dbReference type="InterPro" id="IPR041496">
    <property type="entry name" value="YitH/HolE_GNAT"/>
</dbReference>
<sequence>MQDRDYTVKTVGRNEIDIAIEWAADEGWNPGLHDADCYYSADQNGFLMGFLGDEPIASISVIRYSDAFGFLGFYIVKPGYRGKGYGIQLWNAGLKYLEGVNIGLDGVVAQQENYTKSGFKLAYRNIRYEGVGGGTQPKNAEIVELDTLPFESIDQYDRPFFPASRSQFTRSWITQPGSHALGILQNGQLAGYGVIRKCRNGYKIGPLYADNPELAESLFLALKSTTTSSDTVFLDTPDSNPAAVALAEKHHMSASFETARMYTGDFPEMPIQRLFGVTSFEIG</sequence>
<dbReference type="EMBL" id="FOGB01000014">
    <property type="protein sequence ID" value="SER02353.1"/>
    <property type="molecule type" value="Genomic_DNA"/>
</dbReference>
<dbReference type="Pfam" id="PF00583">
    <property type="entry name" value="Acetyltransf_1"/>
    <property type="match status" value="1"/>
</dbReference>
<dbReference type="InterPro" id="IPR016181">
    <property type="entry name" value="Acyl_CoA_acyltransferase"/>
</dbReference>
<keyword evidence="3" id="KW-1185">Reference proteome</keyword>
<name>A0A1H9KU80_9GAMM</name>
<dbReference type="CDD" id="cd04301">
    <property type="entry name" value="NAT_SF"/>
    <property type="match status" value="1"/>
</dbReference>
<accession>A0A1H9KU80</accession>
<dbReference type="Gene3D" id="3.40.630.90">
    <property type="match status" value="1"/>
</dbReference>
<dbReference type="RefSeq" id="WP_091361046.1">
    <property type="nucleotide sequence ID" value="NZ_AP025284.1"/>
</dbReference>
<dbReference type="Proteomes" id="UP000198749">
    <property type="component" value="Unassembled WGS sequence"/>
</dbReference>
<gene>
    <name evidence="2" type="ORF">SAMN03080615_03649</name>
</gene>
<dbReference type="GO" id="GO:0016747">
    <property type="term" value="F:acyltransferase activity, transferring groups other than amino-acyl groups"/>
    <property type="evidence" value="ECO:0007669"/>
    <property type="project" value="InterPro"/>
</dbReference>
<dbReference type="OrthoDB" id="20916at2"/>
<dbReference type="PANTHER" id="PTHR47237">
    <property type="entry name" value="SLL0310 PROTEIN"/>
    <property type="match status" value="1"/>
</dbReference>
<keyword evidence="2" id="KW-0808">Transferase</keyword>
<dbReference type="InterPro" id="IPR052729">
    <property type="entry name" value="Acyl/Acetyltrans_Enzymes"/>
</dbReference>
<dbReference type="PANTHER" id="PTHR47237:SF1">
    <property type="entry name" value="SLL0310 PROTEIN"/>
    <property type="match status" value="1"/>
</dbReference>
<reference evidence="3" key="1">
    <citation type="submission" date="2016-10" db="EMBL/GenBank/DDBJ databases">
        <authorList>
            <person name="Varghese N."/>
            <person name="Submissions S."/>
        </authorList>
    </citation>
    <scope>NUCLEOTIDE SEQUENCE [LARGE SCALE GENOMIC DNA]</scope>
    <source>
        <strain evidence="3">DSM 18887</strain>
    </source>
</reference>
<evidence type="ECO:0000313" key="3">
    <source>
        <dbReference type="Proteomes" id="UP000198749"/>
    </source>
</evidence>
<evidence type="ECO:0000259" key="1">
    <source>
        <dbReference type="PROSITE" id="PS51186"/>
    </source>
</evidence>
<dbReference type="Pfam" id="PF18014">
    <property type="entry name" value="Acetyltransf_18"/>
    <property type="match status" value="1"/>
</dbReference>
<dbReference type="SUPFAM" id="SSF55729">
    <property type="entry name" value="Acyl-CoA N-acyltransferases (Nat)"/>
    <property type="match status" value="1"/>
</dbReference>
<dbReference type="PROSITE" id="PS51186">
    <property type="entry name" value="GNAT"/>
    <property type="match status" value="1"/>
</dbReference>
<dbReference type="STRING" id="355243.SAMN03080615_03649"/>
<organism evidence="2 3">
    <name type="scientific">Amphritea atlantica</name>
    <dbReference type="NCBI Taxonomy" id="355243"/>
    <lineage>
        <taxon>Bacteria</taxon>
        <taxon>Pseudomonadati</taxon>
        <taxon>Pseudomonadota</taxon>
        <taxon>Gammaproteobacteria</taxon>
        <taxon>Oceanospirillales</taxon>
        <taxon>Oceanospirillaceae</taxon>
        <taxon>Amphritea</taxon>
    </lineage>
</organism>
<dbReference type="InterPro" id="IPR000182">
    <property type="entry name" value="GNAT_dom"/>
</dbReference>